<dbReference type="GeneID" id="19952328"/>
<keyword evidence="3" id="KW-1185">Reference proteome</keyword>
<dbReference type="InParanoid" id="T0RLI2"/>
<feature type="compositionally biased region" description="Low complexity" evidence="1">
    <location>
        <begin position="1"/>
        <end position="18"/>
    </location>
</feature>
<dbReference type="Proteomes" id="UP000030762">
    <property type="component" value="Unassembled WGS sequence"/>
</dbReference>
<evidence type="ECO:0000256" key="1">
    <source>
        <dbReference type="SAM" id="MobiDB-lite"/>
    </source>
</evidence>
<gene>
    <name evidence="2" type="ORF">SDRG_11601</name>
</gene>
<feature type="non-terminal residue" evidence="2">
    <location>
        <position position="320"/>
    </location>
</feature>
<sequence>MGHDALTMTTTPPGATAPSSMLRSIRSTPTRSAYHCHATLIVRLTTTETVQISLATPLAVVAAADYVLRPLDGACARQLPVQDVAKAAATVSKAYRALAGGSGWAQHAASLVATVADYPVLCPQQLLSQVNATLVMLYDVTSCTFVMLSTRDALSQLGMHAAPVPAQHATVVEATVVDADDGHRVGQSDAQPFTPSAHERSVAIALFLPVYCSTSPQSLLEMIQNDVTTGFLAHPSVLRGLYSWAFGQGLQLAHFADTSPAQRTMFDVPPMRTLEDLQSAVKGLKRVLAKFGAVEMVELVSRVHDFLCSLMGDDPSAVAA</sequence>
<accession>T0RLI2</accession>
<name>T0RLI2_SAPDV</name>
<reference evidence="2 3" key="1">
    <citation type="submission" date="2012-04" db="EMBL/GenBank/DDBJ databases">
        <title>The Genome Sequence of Saprolegnia declina VS20.</title>
        <authorList>
            <consortium name="The Broad Institute Genome Sequencing Platform"/>
            <person name="Russ C."/>
            <person name="Nusbaum C."/>
            <person name="Tyler B."/>
            <person name="van West P."/>
            <person name="Dieguez-Uribeondo J."/>
            <person name="de Bruijn I."/>
            <person name="Tripathy S."/>
            <person name="Jiang R."/>
            <person name="Young S.K."/>
            <person name="Zeng Q."/>
            <person name="Gargeya S."/>
            <person name="Fitzgerald M."/>
            <person name="Haas B."/>
            <person name="Abouelleil A."/>
            <person name="Alvarado L."/>
            <person name="Arachchi H.M."/>
            <person name="Berlin A."/>
            <person name="Chapman S.B."/>
            <person name="Goldberg J."/>
            <person name="Griggs A."/>
            <person name="Gujja S."/>
            <person name="Hansen M."/>
            <person name="Howarth C."/>
            <person name="Imamovic A."/>
            <person name="Larimer J."/>
            <person name="McCowen C."/>
            <person name="Montmayeur A."/>
            <person name="Murphy C."/>
            <person name="Neiman D."/>
            <person name="Pearson M."/>
            <person name="Priest M."/>
            <person name="Roberts A."/>
            <person name="Saif S."/>
            <person name="Shea T."/>
            <person name="Sisk P."/>
            <person name="Sykes S."/>
            <person name="Wortman J."/>
            <person name="Nusbaum C."/>
            <person name="Birren B."/>
        </authorList>
    </citation>
    <scope>NUCLEOTIDE SEQUENCE [LARGE SCALE GENOMIC DNA]</scope>
    <source>
        <strain evidence="2 3">VS20</strain>
    </source>
</reference>
<organism evidence="2 3">
    <name type="scientific">Saprolegnia diclina (strain VS20)</name>
    <dbReference type="NCBI Taxonomy" id="1156394"/>
    <lineage>
        <taxon>Eukaryota</taxon>
        <taxon>Sar</taxon>
        <taxon>Stramenopiles</taxon>
        <taxon>Oomycota</taxon>
        <taxon>Saprolegniomycetes</taxon>
        <taxon>Saprolegniales</taxon>
        <taxon>Saprolegniaceae</taxon>
        <taxon>Saprolegnia</taxon>
    </lineage>
</organism>
<evidence type="ECO:0000313" key="2">
    <source>
        <dbReference type="EMBL" id="EQC30842.1"/>
    </source>
</evidence>
<dbReference type="AlphaFoldDB" id="T0RLI2"/>
<dbReference type="OrthoDB" id="127753at2759"/>
<dbReference type="RefSeq" id="XP_008615866.1">
    <property type="nucleotide sequence ID" value="XM_008617644.1"/>
</dbReference>
<proteinExistence type="predicted"/>
<protein>
    <submittedName>
        <fullName evidence="2">Uncharacterized protein</fullName>
    </submittedName>
</protein>
<dbReference type="EMBL" id="JH767173">
    <property type="protein sequence ID" value="EQC30842.1"/>
    <property type="molecule type" value="Genomic_DNA"/>
</dbReference>
<dbReference type="VEuPathDB" id="FungiDB:SDRG_11601"/>
<evidence type="ECO:0000313" key="3">
    <source>
        <dbReference type="Proteomes" id="UP000030762"/>
    </source>
</evidence>
<feature type="region of interest" description="Disordered" evidence="1">
    <location>
        <begin position="1"/>
        <end position="21"/>
    </location>
</feature>